<dbReference type="InterPro" id="IPR051465">
    <property type="entry name" value="Cell_Envelope_Struct_Comp"/>
</dbReference>
<protein>
    <recommendedName>
        <fullName evidence="2">SLH domain-containing protein</fullName>
    </recommendedName>
</protein>
<feature type="domain" description="SLH" evidence="2">
    <location>
        <begin position="139"/>
        <end position="204"/>
    </location>
</feature>
<keyword evidence="4" id="KW-1185">Reference proteome</keyword>
<gene>
    <name evidence="3" type="ORF">J2Z76_002592</name>
</gene>
<reference evidence="3 4" key="1">
    <citation type="submission" date="2021-03" db="EMBL/GenBank/DDBJ databases">
        <title>Genomic Encyclopedia of Type Strains, Phase IV (KMG-IV): sequencing the most valuable type-strain genomes for metagenomic binning, comparative biology and taxonomic classification.</title>
        <authorList>
            <person name="Goeker M."/>
        </authorList>
    </citation>
    <scope>NUCLEOTIDE SEQUENCE [LARGE SCALE GENOMIC DNA]</scope>
    <source>
        <strain evidence="3 4">DSM 24004</strain>
    </source>
</reference>
<sequence length="428" mass="48176">MKKIITTIAIIIIIFSSSASAAEINFTDVKTDDWFYKNLQELTEKNIISGYQDSTFKPGNTLKFEEFIKMLVVAVEEKLVSQKGKHEWYQIYIDKAIECKYITEQQKSLIDQNIDRQTMAEILYNVLTEKEEITAYTDAELEYLSDRRTDIEKTDVKILTINGIGVISGYPDGTFKPTGTLTRAEAVAVISRVINPELRNPVKIVKRDANGVIDANDLDKITIEESGYDKLKEYAQYGMHNDITYKAENLIKADISMLPIRYGGLVITGIQKLPAEKAPYHGDTSIAWGQGDLDNVDAIIIHAYPIEKSDDNKGTTDYWVDSSLNVAFVNKSGSSYVRPVVKAISSYGGEAVYNKIKEMFPNYALGEYPKVEINQQFTTMAFTNKGIIRFELENLSKIIIMDTRGTYYPAASTNDVLEIDASGLKEIK</sequence>
<accession>A0ABS4GG98</accession>
<evidence type="ECO:0000259" key="2">
    <source>
        <dbReference type="PROSITE" id="PS51272"/>
    </source>
</evidence>
<evidence type="ECO:0000313" key="3">
    <source>
        <dbReference type="EMBL" id="MBP1926722.1"/>
    </source>
</evidence>
<dbReference type="EMBL" id="JAGGKS010000008">
    <property type="protein sequence ID" value="MBP1926722.1"/>
    <property type="molecule type" value="Genomic_DNA"/>
</dbReference>
<name>A0ABS4GG98_9FIRM</name>
<keyword evidence="1" id="KW-0732">Signal</keyword>
<evidence type="ECO:0000256" key="1">
    <source>
        <dbReference type="SAM" id="SignalP"/>
    </source>
</evidence>
<evidence type="ECO:0000313" key="4">
    <source>
        <dbReference type="Proteomes" id="UP001519342"/>
    </source>
</evidence>
<feature type="domain" description="SLH" evidence="2">
    <location>
        <begin position="22"/>
        <end position="85"/>
    </location>
</feature>
<dbReference type="PANTHER" id="PTHR43308">
    <property type="entry name" value="OUTER MEMBRANE PROTEIN ALPHA-RELATED"/>
    <property type="match status" value="1"/>
</dbReference>
<comment type="caution">
    <text evidence="3">The sequence shown here is derived from an EMBL/GenBank/DDBJ whole genome shotgun (WGS) entry which is preliminary data.</text>
</comment>
<dbReference type="PROSITE" id="PS51272">
    <property type="entry name" value="SLH"/>
    <property type="match status" value="2"/>
</dbReference>
<feature type="chain" id="PRO_5046110690" description="SLH domain-containing protein" evidence="1">
    <location>
        <begin position="22"/>
        <end position="428"/>
    </location>
</feature>
<feature type="signal peptide" evidence="1">
    <location>
        <begin position="1"/>
        <end position="21"/>
    </location>
</feature>
<dbReference type="RefSeq" id="WP_209512452.1">
    <property type="nucleotide sequence ID" value="NZ_JAGGKS010000008.1"/>
</dbReference>
<dbReference type="Pfam" id="PF00395">
    <property type="entry name" value="SLH"/>
    <property type="match status" value="2"/>
</dbReference>
<dbReference type="InterPro" id="IPR001119">
    <property type="entry name" value="SLH_dom"/>
</dbReference>
<dbReference type="Proteomes" id="UP001519342">
    <property type="component" value="Unassembled WGS sequence"/>
</dbReference>
<proteinExistence type="predicted"/>
<organism evidence="3 4">
    <name type="scientific">Sedimentibacter acidaminivorans</name>
    <dbReference type="NCBI Taxonomy" id="913099"/>
    <lineage>
        <taxon>Bacteria</taxon>
        <taxon>Bacillati</taxon>
        <taxon>Bacillota</taxon>
        <taxon>Tissierellia</taxon>
        <taxon>Sedimentibacter</taxon>
    </lineage>
</organism>